<reference evidence="3" key="2">
    <citation type="submission" date="2019-05" db="EMBL/GenBank/DDBJ databases">
        <title>Unravelling the molecular evolution of spider venoms.</title>
        <authorList>
            <person name="Pineda S."/>
        </authorList>
    </citation>
    <scope>NUCLEOTIDE SEQUENCE</scope>
</reference>
<dbReference type="EMBL" id="HAHJ01000347">
    <property type="protein sequence ID" value="SNX35851.1"/>
    <property type="molecule type" value="Transcribed_RNA"/>
</dbReference>
<feature type="signal peptide" evidence="2">
    <location>
        <begin position="1"/>
        <end position="21"/>
    </location>
</feature>
<proteinExistence type="predicted"/>
<evidence type="ECO:0000256" key="2">
    <source>
        <dbReference type="SAM" id="SignalP"/>
    </source>
</evidence>
<keyword evidence="2" id="KW-0732">Signal</keyword>
<evidence type="ECO:0000256" key="1">
    <source>
        <dbReference type="SAM" id="MobiDB-lite"/>
    </source>
</evidence>
<dbReference type="AlphaFoldDB" id="A0A4Q8K8K1"/>
<evidence type="ECO:0000313" key="3">
    <source>
        <dbReference type="EMBL" id="SNX35851.1"/>
    </source>
</evidence>
<protein>
    <submittedName>
        <fullName evidence="3">U9-Hexatoxin-Hc1b_1</fullName>
    </submittedName>
</protein>
<reference evidence="3" key="1">
    <citation type="submission" date="2017-05" db="EMBL/GenBank/DDBJ databases">
        <authorList>
            <person name="QRISCLOUD D."/>
        </authorList>
    </citation>
    <scope>NUCLEOTIDE SEQUENCE</scope>
</reference>
<organism evidence="3">
    <name type="scientific">Hadronyche cerberea</name>
    <name type="common">Southern tree funnel-web spider</name>
    <dbReference type="NCBI Taxonomy" id="1107879"/>
    <lineage>
        <taxon>Eukaryota</taxon>
        <taxon>Metazoa</taxon>
        <taxon>Ecdysozoa</taxon>
        <taxon>Arthropoda</taxon>
        <taxon>Chelicerata</taxon>
        <taxon>Arachnida</taxon>
        <taxon>Araneae</taxon>
        <taxon>Mygalomorphae</taxon>
        <taxon>Avicularoidea</taxon>
        <taxon>Hexathelidae</taxon>
        <taxon>Hadronyche</taxon>
    </lineage>
</organism>
<accession>A0A4Q8K8K1</accession>
<name>A0A4Q8K8K1_HADCE</name>
<sequence>MNFSVVAAALLVVLTVHFIDSQETSSSPPSPPLGRWPWGPKPPRHCRPHHGGFFEILNCDKFFRDIKMEMDELRNNSTESCKTLSTWGEQKMQVRTTYDCSRQRCTSR</sequence>
<feature type="region of interest" description="Disordered" evidence="1">
    <location>
        <begin position="21"/>
        <end position="40"/>
    </location>
</feature>
<feature type="chain" id="PRO_5020315544" evidence="2">
    <location>
        <begin position="22"/>
        <end position="108"/>
    </location>
</feature>